<comment type="caution">
    <text evidence="2">The sequence shown here is derived from an EMBL/GenBank/DDBJ whole genome shotgun (WGS) entry which is preliminary data.</text>
</comment>
<name>A0ABQ4EXT9_9ACTN</name>
<proteinExistence type="predicted"/>
<feature type="domain" description="DUF397" evidence="1">
    <location>
        <begin position="27"/>
        <end position="77"/>
    </location>
</feature>
<protein>
    <recommendedName>
        <fullName evidence="1">DUF397 domain-containing protein</fullName>
    </recommendedName>
</protein>
<dbReference type="EMBL" id="BONX01000045">
    <property type="protein sequence ID" value="GIG99465.1"/>
    <property type="molecule type" value="Genomic_DNA"/>
</dbReference>
<dbReference type="InterPro" id="IPR007278">
    <property type="entry name" value="DUF397"/>
</dbReference>
<dbReference type="Proteomes" id="UP000621500">
    <property type="component" value="Unassembled WGS sequence"/>
</dbReference>
<evidence type="ECO:0000259" key="1">
    <source>
        <dbReference type="Pfam" id="PF04149"/>
    </source>
</evidence>
<gene>
    <name evidence="2" type="ORF">Pma05_60380</name>
</gene>
<evidence type="ECO:0000313" key="2">
    <source>
        <dbReference type="EMBL" id="GIG99465.1"/>
    </source>
</evidence>
<dbReference type="Pfam" id="PF04149">
    <property type="entry name" value="DUF397"/>
    <property type="match status" value="1"/>
</dbReference>
<evidence type="ECO:0000313" key="3">
    <source>
        <dbReference type="Proteomes" id="UP000621500"/>
    </source>
</evidence>
<sequence>MALSPNDSIIDPSGGKGAEMTEFADVTWRKSTRSQNNGACVEVARKGDVIGVRDSKDLAGPVLRFTPAEFATFREGVAKGEFDGLI</sequence>
<reference evidence="2 3" key="1">
    <citation type="submission" date="2021-01" db="EMBL/GenBank/DDBJ databases">
        <title>Whole genome shotgun sequence of Plantactinospora mayteni NBRC 109088.</title>
        <authorList>
            <person name="Komaki H."/>
            <person name="Tamura T."/>
        </authorList>
    </citation>
    <scope>NUCLEOTIDE SEQUENCE [LARGE SCALE GENOMIC DNA]</scope>
    <source>
        <strain evidence="2 3">NBRC 109088</strain>
    </source>
</reference>
<organism evidence="2 3">
    <name type="scientific">Plantactinospora mayteni</name>
    <dbReference type="NCBI Taxonomy" id="566021"/>
    <lineage>
        <taxon>Bacteria</taxon>
        <taxon>Bacillati</taxon>
        <taxon>Actinomycetota</taxon>
        <taxon>Actinomycetes</taxon>
        <taxon>Micromonosporales</taxon>
        <taxon>Micromonosporaceae</taxon>
        <taxon>Plantactinospora</taxon>
    </lineage>
</organism>
<accession>A0ABQ4EXT9</accession>
<keyword evidence="3" id="KW-1185">Reference proteome</keyword>